<dbReference type="PATRIC" id="fig|86416.3.peg.543"/>
<dbReference type="RefSeq" id="WP_015613937.1">
    <property type="nucleotide sequence ID" value="NC_021182.1"/>
</dbReference>
<dbReference type="HOGENOM" id="CLU_2648027_0_0_9"/>
<organism evidence="1 2">
    <name type="scientific">Clostridium pasteurianum BC1</name>
    <dbReference type="NCBI Taxonomy" id="86416"/>
    <lineage>
        <taxon>Bacteria</taxon>
        <taxon>Bacillati</taxon>
        <taxon>Bacillota</taxon>
        <taxon>Clostridia</taxon>
        <taxon>Eubacteriales</taxon>
        <taxon>Clostridiaceae</taxon>
        <taxon>Clostridium</taxon>
    </lineage>
</organism>
<reference evidence="1 2" key="1">
    <citation type="submission" date="2012-01" db="EMBL/GenBank/DDBJ databases">
        <title>Complete sequence of chromosome of Clostridium pasteurianum BC1.</title>
        <authorList>
            <consortium name="US DOE Joint Genome Institute"/>
            <person name="Lucas S."/>
            <person name="Han J."/>
            <person name="Lapidus A."/>
            <person name="Cheng J.-F."/>
            <person name="Goodwin L."/>
            <person name="Pitluck S."/>
            <person name="Peters L."/>
            <person name="Mikhailova N."/>
            <person name="Teshima H."/>
            <person name="Detter J.C."/>
            <person name="Han C."/>
            <person name="Tapia R."/>
            <person name="Land M."/>
            <person name="Hauser L."/>
            <person name="Kyrpides N."/>
            <person name="Ivanova N."/>
            <person name="Pagani I."/>
            <person name="Dunn J."/>
            <person name="Taghavi S."/>
            <person name="Francis A."/>
            <person name="van der Lelie D."/>
            <person name="Woyke T."/>
        </authorList>
    </citation>
    <scope>NUCLEOTIDE SEQUENCE [LARGE SCALE GENOMIC DNA]</scope>
    <source>
        <strain evidence="1 2">BC1</strain>
    </source>
</reference>
<keyword evidence="2" id="KW-1185">Reference proteome</keyword>
<accession>R4K1H7</accession>
<protein>
    <submittedName>
        <fullName evidence="1">Uncharacterized protein</fullName>
    </submittedName>
</protein>
<evidence type="ECO:0000313" key="2">
    <source>
        <dbReference type="Proteomes" id="UP000013523"/>
    </source>
</evidence>
<name>R4K1H7_CLOPA</name>
<evidence type="ECO:0000313" key="1">
    <source>
        <dbReference type="EMBL" id="AGK95611.1"/>
    </source>
</evidence>
<proteinExistence type="predicted"/>
<dbReference type="AlphaFoldDB" id="R4K1H7"/>
<gene>
    <name evidence="1" type="ORF">Clopa_0563</name>
</gene>
<sequence length="76" mass="8440">MKIVLVRENGKVRILEGNGQVSGNILAMRTRLTSGDIKYYELDYEERVGCPLAGYIAALNQCPELLDKSDLIKAIV</sequence>
<dbReference type="Proteomes" id="UP000013523">
    <property type="component" value="Chromosome"/>
</dbReference>
<dbReference type="KEGG" id="cpas:Clopa_0563"/>
<dbReference type="EMBL" id="CP003261">
    <property type="protein sequence ID" value="AGK95611.1"/>
    <property type="molecule type" value="Genomic_DNA"/>
</dbReference>
<dbReference type="STRING" id="86416.Clopa_0563"/>